<feature type="compositionally biased region" description="Basic residues" evidence="1">
    <location>
        <begin position="120"/>
        <end position="135"/>
    </location>
</feature>
<dbReference type="AlphaFoldDB" id="A0A396GX64"/>
<protein>
    <submittedName>
        <fullName evidence="2">Uncharacterized protein</fullName>
    </submittedName>
</protein>
<feature type="region of interest" description="Disordered" evidence="1">
    <location>
        <begin position="115"/>
        <end position="135"/>
    </location>
</feature>
<reference evidence="3" key="1">
    <citation type="journal article" date="2018" name="Nat. Plants">
        <title>Whole-genome landscape of Medicago truncatula symbiotic genes.</title>
        <authorList>
            <person name="Pecrix Y."/>
            <person name="Staton S.E."/>
            <person name="Sallet E."/>
            <person name="Lelandais-Briere C."/>
            <person name="Moreau S."/>
            <person name="Carrere S."/>
            <person name="Blein T."/>
            <person name="Jardinaud M.F."/>
            <person name="Latrasse D."/>
            <person name="Zouine M."/>
            <person name="Zahm M."/>
            <person name="Kreplak J."/>
            <person name="Mayjonade B."/>
            <person name="Satge C."/>
            <person name="Perez M."/>
            <person name="Cauet S."/>
            <person name="Marande W."/>
            <person name="Chantry-Darmon C."/>
            <person name="Lopez-Roques C."/>
            <person name="Bouchez O."/>
            <person name="Berard A."/>
            <person name="Debelle F."/>
            <person name="Munos S."/>
            <person name="Bendahmane A."/>
            <person name="Berges H."/>
            <person name="Niebel A."/>
            <person name="Buitink J."/>
            <person name="Frugier F."/>
            <person name="Benhamed M."/>
            <person name="Crespi M."/>
            <person name="Gouzy J."/>
            <person name="Gamas P."/>
        </authorList>
    </citation>
    <scope>NUCLEOTIDE SEQUENCE [LARGE SCALE GENOMIC DNA]</scope>
    <source>
        <strain evidence="3">cv. Jemalong A17</strain>
    </source>
</reference>
<name>A0A396GX64_MEDTR</name>
<dbReference type="Proteomes" id="UP000265566">
    <property type="component" value="Chromosome 8"/>
</dbReference>
<dbReference type="Gramene" id="rna49757">
    <property type="protein sequence ID" value="RHN43217.1"/>
    <property type="gene ID" value="gene49757"/>
</dbReference>
<sequence>MLPLLANFPSSIHYYFISKRRTTPAISETLWRRKLGYSYMNETLYDVDCDSVLHLSSQESIVLNRGIRRSSRSSNQESLAQTPTPAPALFLLPAASFLFQRICLDADFATSQSEQFCRQPPRRSSGKQPRRRYTL</sequence>
<gene>
    <name evidence="2" type="ORF">MtrunA17_Chr8g0385401</name>
</gene>
<proteinExistence type="predicted"/>
<evidence type="ECO:0000313" key="2">
    <source>
        <dbReference type="EMBL" id="RHN43217.1"/>
    </source>
</evidence>
<organism evidence="2 3">
    <name type="scientific">Medicago truncatula</name>
    <name type="common">Barrel medic</name>
    <name type="synonym">Medicago tribuloides</name>
    <dbReference type="NCBI Taxonomy" id="3880"/>
    <lineage>
        <taxon>Eukaryota</taxon>
        <taxon>Viridiplantae</taxon>
        <taxon>Streptophyta</taxon>
        <taxon>Embryophyta</taxon>
        <taxon>Tracheophyta</taxon>
        <taxon>Spermatophyta</taxon>
        <taxon>Magnoliopsida</taxon>
        <taxon>eudicotyledons</taxon>
        <taxon>Gunneridae</taxon>
        <taxon>Pentapetalae</taxon>
        <taxon>rosids</taxon>
        <taxon>fabids</taxon>
        <taxon>Fabales</taxon>
        <taxon>Fabaceae</taxon>
        <taxon>Papilionoideae</taxon>
        <taxon>50 kb inversion clade</taxon>
        <taxon>NPAAA clade</taxon>
        <taxon>Hologalegina</taxon>
        <taxon>IRL clade</taxon>
        <taxon>Trifolieae</taxon>
        <taxon>Medicago</taxon>
    </lineage>
</organism>
<evidence type="ECO:0000313" key="3">
    <source>
        <dbReference type="Proteomes" id="UP000265566"/>
    </source>
</evidence>
<evidence type="ECO:0000256" key="1">
    <source>
        <dbReference type="SAM" id="MobiDB-lite"/>
    </source>
</evidence>
<dbReference type="EMBL" id="PSQE01000008">
    <property type="protein sequence ID" value="RHN43217.1"/>
    <property type="molecule type" value="Genomic_DNA"/>
</dbReference>
<comment type="caution">
    <text evidence="2">The sequence shown here is derived from an EMBL/GenBank/DDBJ whole genome shotgun (WGS) entry which is preliminary data.</text>
</comment>
<accession>A0A396GX64</accession>